<evidence type="ECO:0000313" key="3">
    <source>
        <dbReference type="Proteomes" id="UP000319671"/>
    </source>
</evidence>
<evidence type="ECO:0000313" key="2">
    <source>
        <dbReference type="EMBL" id="TWD98569.1"/>
    </source>
</evidence>
<dbReference type="Gene3D" id="2.60.120.560">
    <property type="entry name" value="Exo-inulinase, domain 1"/>
    <property type="match status" value="1"/>
</dbReference>
<sequence>MLALDKDLLSNLQGTTWEIIAKFEFEEAKEFGIKVCKSTKKETLIGYNVDKEEIYIDRRISGETSFNEFFSP</sequence>
<dbReference type="RefSeq" id="WP_144566474.1">
    <property type="nucleotide sequence ID" value="NZ_VIVN01000009.1"/>
</dbReference>
<dbReference type="Proteomes" id="UP000319671">
    <property type="component" value="Unassembled WGS sequence"/>
</dbReference>
<keyword evidence="2" id="KW-0378">Hydrolase</keyword>
<dbReference type="EMBL" id="VIVN01000009">
    <property type="protein sequence ID" value="TWD98569.1"/>
    <property type="molecule type" value="Genomic_DNA"/>
</dbReference>
<accession>A0A561D549</accession>
<gene>
    <name evidence="2" type="ORF">FB550_10975</name>
</gene>
<keyword evidence="3" id="KW-1185">Reference proteome</keyword>
<feature type="domain" description="Glycosyl hydrolase family 32 C-terminal" evidence="1">
    <location>
        <begin position="9"/>
        <end position="69"/>
    </location>
</feature>
<evidence type="ECO:0000259" key="1">
    <source>
        <dbReference type="Pfam" id="PF08244"/>
    </source>
</evidence>
<dbReference type="AlphaFoldDB" id="A0A561D549"/>
<reference evidence="2 3" key="1">
    <citation type="submission" date="2019-06" db="EMBL/GenBank/DDBJ databases">
        <title>Sorghum-associated microbial communities from plants grown in Nebraska, USA.</title>
        <authorList>
            <person name="Schachtman D."/>
        </authorList>
    </citation>
    <scope>NUCLEOTIDE SEQUENCE [LARGE SCALE GENOMIC DNA]</scope>
    <source>
        <strain evidence="2 3">2482</strain>
    </source>
</reference>
<dbReference type="Pfam" id="PF08244">
    <property type="entry name" value="Glyco_hydro_32C"/>
    <property type="match status" value="1"/>
</dbReference>
<comment type="caution">
    <text evidence="2">The sequence shown here is derived from an EMBL/GenBank/DDBJ whole genome shotgun (WGS) entry which is preliminary data.</text>
</comment>
<dbReference type="InterPro" id="IPR013320">
    <property type="entry name" value="ConA-like_dom_sf"/>
</dbReference>
<dbReference type="GO" id="GO:0016787">
    <property type="term" value="F:hydrolase activity"/>
    <property type="evidence" value="ECO:0007669"/>
    <property type="project" value="UniProtKB-KW"/>
</dbReference>
<protein>
    <submittedName>
        <fullName evidence="2">Glycosyl hydrolase family 32</fullName>
    </submittedName>
</protein>
<organism evidence="2 3">
    <name type="scientific">Neobacillus bataviensis</name>
    <dbReference type="NCBI Taxonomy" id="220685"/>
    <lineage>
        <taxon>Bacteria</taxon>
        <taxon>Bacillati</taxon>
        <taxon>Bacillota</taxon>
        <taxon>Bacilli</taxon>
        <taxon>Bacillales</taxon>
        <taxon>Bacillaceae</taxon>
        <taxon>Neobacillus</taxon>
    </lineage>
</organism>
<dbReference type="SUPFAM" id="SSF49899">
    <property type="entry name" value="Concanavalin A-like lectins/glucanases"/>
    <property type="match status" value="1"/>
</dbReference>
<dbReference type="InterPro" id="IPR013189">
    <property type="entry name" value="Glyco_hydro_32_C"/>
</dbReference>
<proteinExistence type="predicted"/>
<name>A0A561D549_9BACI</name>